<accession>A0A2M7DB29</accession>
<keyword evidence="1" id="KW-0645">Protease</keyword>
<dbReference type="EMBL" id="PETY01000020">
    <property type="protein sequence ID" value="PIV45607.1"/>
    <property type="molecule type" value="Genomic_DNA"/>
</dbReference>
<comment type="caution">
    <text evidence="4">The sequence shown here is derived from an EMBL/GenBank/DDBJ whole genome shotgun (WGS) entry which is preliminary data.</text>
</comment>
<organism evidence="4 5">
    <name type="scientific">Candidatus Nealsonbacteria bacterium CG02_land_8_20_14_3_00_34_20</name>
    <dbReference type="NCBI Taxonomy" id="1974698"/>
    <lineage>
        <taxon>Bacteria</taxon>
        <taxon>Candidatus Nealsoniibacteriota</taxon>
    </lineage>
</organism>
<dbReference type="InterPro" id="IPR001940">
    <property type="entry name" value="Peptidase_S1C"/>
</dbReference>
<keyword evidence="2" id="KW-0378">Hydrolase</keyword>
<dbReference type="Proteomes" id="UP000229625">
    <property type="component" value="Unassembled WGS sequence"/>
</dbReference>
<dbReference type="InterPro" id="IPR009003">
    <property type="entry name" value="Peptidase_S1_PA"/>
</dbReference>
<dbReference type="SMART" id="SM00228">
    <property type="entry name" value="PDZ"/>
    <property type="match status" value="1"/>
</dbReference>
<dbReference type="InterPro" id="IPR036034">
    <property type="entry name" value="PDZ_sf"/>
</dbReference>
<reference evidence="5" key="1">
    <citation type="submission" date="2017-09" db="EMBL/GenBank/DDBJ databases">
        <title>Depth-based differentiation of microbial function through sediment-hosted aquifers and enrichment of novel symbionts in the deep terrestrial subsurface.</title>
        <authorList>
            <person name="Probst A.J."/>
            <person name="Ladd B."/>
            <person name="Jarett J.K."/>
            <person name="Geller-Mcgrath D.E."/>
            <person name="Sieber C.M.K."/>
            <person name="Emerson J.B."/>
            <person name="Anantharaman K."/>
            <person name="Thomas B.C."/>
            <person name="Malmstrom R."/>
            <person name="Stieglmeier M."/>
            <person name="Klingl A."/>
            <person name="Woyke T."/>
            <person name="Ryan C.M."/>
            <person name="Banfield J.F."/>
        </authorList>
    </citation>
    <scope>NUCLEOTIDE SEQUENCE [LARGE SCALE GENOMIC DNA]</scope>
</reference>
<dbReference type="Pfam" id="PF13365">
    <property type="entry name" value="Trypsin_2"/>
    <property type="match status" value="1"/>
</dbReference>
<dbReference type="GO" id="GO:0006508">
    <property type="term" value="P:proteolysis"/>
    <property type="evidence" value="ECO:0007669"/>
    <property type="project" value="UniProtKB-KW"/>
</dbReference>
<evidence type="ECO:0000256" key="1">
    <source>
        <dbReference type="ARBA" id="ARBA00022670"/>
    </source>
</evidence>
<feature type="domain" description="PDZ" evidence="3">
    <location>
        <begin position="337"/>
        <end position="427"/>
    </location>
</feature>
<dbReference type="GO" id="GO:0004252">
    <property type="term" value="F:serine-type endopeptidase activity"/>
    <property type="evidence" value="ECO:0007669"/>
    <property type="project" value="InterPro"/>
</dbReference>
<dbReference type="Gene3D" id="2.30.42.10">
    <property type="match status" value="1"/>
</dbReference>
<name>A0A2M7DB29_9BACT</name>
<evidence type="ECO:0000313" key="4">
    <source>
        <dbReference type="EMBL" id="PIV45607.1"/>
    </source>
</evidence>
<evidence type="ECO:0000256" key="2">
    <source>
        <dbReference type="ARBA" id="ARBA00022801"/>
    </source>
</evidence>
<proteinExistence type="predicted"/>
<dbReference type="InterPro" id="IPR001478">
    <property type="entry name" value="PDZ"/>
</dbReference>
<dbReference type="PANTHER" id="PTHR43343:SF3">
    <property type="entry name" value="PROTEASE DO-LIKE 8, CHLOROPLASTIC"/>
    <property type="match status" value="1"/>
</dbReference>
<dbReference type="PANTHER" id="PTHR43343">
    <property type="entry name" value="PEPTIDASE S12"/>
    <property type="match status" value="1"/>
</dbReference>
<dbReference type="Gene3D" id="2.40.10.120">
    <property type="match status" value="1"/>
</dbReference>
<evidence type="ECO:0000313" key="5">
    <source>
        <dbReference type="Proteomes" id="UP000229625"/>
    </source>
</evidence>
<dbReference type="PRINTS" id="PR00834">
    <property type="entry name" value="PROTEASES2C"/>
</dbReference>
<dbReference type="Pfam" id="PF13180">
    <property type="entry name" value="PDZ_2"/>
    <property type="match status" value="1"/>
</dbReference>
<sequence>MSLYQLPEFKFPKLKKPIFRKKLTAPKEKKPSFLGLVFLLGILAGLVGGGISGFYFYSEIKKELTELNIPSFPQIIQQEKEKVIEKEYVSQTSQEEKIIQVIKQISPAVVSVIISKDMPVYKEYYEEDPFEEFFWEDSPFEFKIPQYKQEGTEKRQIGAGTGFIVLPEGMVLTNKHVVATENAEYTVITNDGKEYSAKILAKDPVQDLAILKIEGDSFKPVKLGDSSSLQIGQTVIAIGNALGEFENTVSVGVISGLGRTITASGGGMLETLEDVIQTDAAINQGNSGGPLLNLAGEVIGINTAMALQGENVGFAIPINLAQKDIQQIKTSGKISYPFLGVRYVIITPEIAKKENLPTDQGALVIKGDKPGEPAVTPNSPADKSGLKENDIILEFQEEKITPKNSLAKIISKYNPGDKVLLKILRTGKEITVEVILGEWK</sequence>
<dbReference type="CDD" id="cd06779">
    <property type="entry name" value="cpPDZ_Deg_HtrA-like"/>
    <property type="match status" value="1"/>
</dbReference>
<gene>
    <name evidence="4" type="ORF">COS24_01405</name>
</gene>
<dbReference type="InterPro" id="IPR051201">
    <property type="entry name" value="Chloro_Bact_Ser_Proteases"/>
</dbReference>
<dbReference type="SUPFAM" id="SSF50494">
    <property type="entry name" value="Trypsin-like serine proteases"/>
    <property type="match status" value="1"/>
</dbReference>
<protein>
    <recommendedName>
        <fullName evidence="3">PDZ domain-containing protein</fullName>
    </recommendedName>
</protein>
<dbReference type="SUPFAM" id="SSF50156">
    <property type="entry name" value="PDZ domain-like"/>
    <property type="match status" value="1"/>
</dbReference>
<evidence type="ECO:0000259" key="3">
    <source>
        <dbReference type="SMART" id="SM00228"/>
    </source>
</evidence>
<dbReference type="AlphaFoldDB" id="A0A2M7DB29"/>